<keyword evidence="2" id="KW-1185">Reference proteome</keyword>
<name>A0AAX3EG79_PAEUR</name>
<dbReference type="NCBIfam" id="TIGR02453">
    <property type="entry name" value="TIGR02453 family protein"/>
    <property type="match status" value="1"/>
</dbReference>
<accession>A0AAX3EG79</accession>
<dbReference type="AlphaFoldDB" id="A0AAX3EG79"/>
<organism evidence="1 2">
    <name type="scientific">Paenarthrobacter ureafaciens</name>
    <dbReference type="NCBI Taxonomy" id="37931"/>
    <lineage>
        <taxon>Bacteria</taxon>
        <taxon>Bacillati</taxon>
        <taxon>Actinomycetota</taxon>
        <taxon>Actinomycetes</taxon>
        <taxon>Micrococcales</taxon>
        <taxon>Micrococcaceae</taxon>
        <taxon>Paenarthrobacter</taxon>
    </lineage>
</organism>
<proteinExistence type="predicted"/>
<dbReference type="PIRSF" id="PIRSF028451">
    <property type="entry name" value="UCP028451"/>
    <property type="match status" value="1"/>
</dbReference>
<evidence type="ECO:0000313" key="2">
    <source>
        <dbReference type="Proteomes" id="UP001163293"/>
    </source>
</evidence>
<dbReference type="Proteomes" id="UP001163293">
    <property type="component" value="Chromosome"/>
</dbReference>
<dbReference type="RefSeq" id="WP_069695815.1">
    <property type="nucleotide sequence ID" value="NZ_CP043010.1"/>
</dbReference>
<dbReference type="EMBL" id="CP101185">
    <property type="protein sequence ID" value="UYV96632.1"/>
    <property type="molecule type" value="Genomic_DNA"/>
</dbReference>
<dbReference type="Pfam" id="PF09365">
    <property type="entry name" value="DUF2461"/>
    <property type="match status" value="1"/>
</dbReference>
<sequence>MSTFQGIPTAAFRFYEELEENNNREWWLEHKSAYDAGVREPLTALLAELEPEFGPAKVFRPNRDVRFSQDKSPYKTAQGGFAARHERVGYYVQVSADGFRVSGGFFAHSPAQLARYRAAVDAPASGSELERIVDALAAAGFSIEGETLKTVPRGFDKDHPRAELLKHKSLSAALDLGQPAWLSTPGAVQEITARWRDLQPLVEWVGEHAAP</sequence>
<dbReference type="InterPro" id="IPR012808">
    <property type="entry name" value="CHP02453"/>
</dbReference>
<dbReference type="PANTHER" id="PTHR36452:SF1">
    <property type="entry name" value="DUF2461 DOMAIN-CONTAINING PROTEIN"/>
    <property type="match status" value="1"/>
</dbReference>
<protein>
    <submittedName>
        <fullName evidence="1">DUF2461 domain-containing protein</fullName>
    </submittedName>
</protein>
<reference evidence="1" key="1">
    <citation type="submission" date="2022-07" db="EMBL/GenBank/DDBJ databases">
        <authorList>
            <person name="Wu T."/>
        </authorList>
    </citation>
    <scope>NUCLEOTIDE SEQUENCE</scope>
    <source>
        <strain evidence="1">SD-1</strain>
    </source>
</reference>
<gene>
    <name evidence="1" type="ORF">NL394_16485</name>
</gene>
<evidence type="ECO:0000313" key="1">
    <source>
        <dbReference type="EMBL" id="UYV96632.1"/>
    </source>
</evidence>
<dbReference type="InterPro" id="IPR015996">
    <property type="entry name" value="UCP028451"/>
</dbReference>
<dbReference type="PANTHER" id="PTHR36452">
    <property type="entry name" value="CHROMOSOME 12, WHOLE GENOME SHOTGUN SEQUENCE"/>
    <property type="match status" value="1"/>
</dbReference>